<accession>A0A506UGN4</accession>
<dbReference type="Gene3D" id="3.30.70.360">
    <property type="match status" value="1"/>
</dbReference>
<evidence type="ECO:0000256" key="3">
    <source>
        <dbReference type="SAM" id="MobiDB-lite"/>
    </source>
</evidence>
<feature type="compositionally biased region" description="Acidic residues" evidence="3">
    <location>
        <begin position="614"/>
        <end position="632"/>
    </location>
</feature>
<dbReference type="SUPFAM" id="SSF55031">
    <property type="entry name" value="Bacterial exopeptidase dimerisation domain"/>
    <property type="match status" value="1"/>
</dbReference>
<feature type="region of interest" description="Disordered" evidence="3">
    <location>
        <begin position="469"/>
        <end position="640"/>
    </location>
</feature>
<dbReference type="OrthoDB" id="9808195at2"/>
<keyword evidence="5" id="KW-1185">Reference proteome</keyword>
<dbReference type="SUPFAM" id="SSF53187">
    <property type="entry name" value="Zn-dependent exopeptidases"/>
    <property type="match status" value="1"/>
</dbReference>
<dbReference type="EMBL" id="VHLH01000004">
    <property type="protein sequence ID" value="TPW31257.1"/>
    <property type="molecule type" value="Genomic_DNA"/>
</dbReference>
<name>A0A506UGN4_9HYPH</name>
<dbReference type="Proteomes" id="UP000320314">
    <property type="component" value="Unassembled WGS sequence"/>
</dbReference>
<dbReference type="InterPro" id="IPR010158">
    <property type="entry name" value="Amidase_Cbmase"/>
</dbReference>
<dbReference type="AlphaFoldDB" id="A0A506UGN4"/>
<organism evidence="4 5">
    <name type="scientific">Pararhizobium mangrovi</name>
    <dbReference type="NCBI Taxonomy" id="2590452"/>
    <lineage>
        <taxon>Bacteria</taxon>
        <taxon>Pseudomonadati</taxon>
        <taxon>Pseudomonadota</taxon>
        <taxon>Alphaproteobacteria</taxon>
        <taxon>Hyphomicrobiales</taxon>
        <taxon>Rhizobiaceae</taxon>
        <taxon>Rhizobium/Agrobacterium group</taxon>
        <taxon>Pararhizobium</taxon>
    </lineage>
</organism>
<dbReference type="Gene3D" id="3.40.630.10">
    <property type="entry name" value="Zn peptidases"/>
    <property type="match status" value="1"/>
</dbReference>
<sequence length="640" mass="67257">MTDRTSARIDSDRLRALFEGIQAFGRQGATDDAERPAFGEADMAARRWFAEQMSDAGLRVSRDDAGNLLGRWGADSGAAVVLGAHLDGGPSDAFDGALAASLALESIRTLKEAEDGSPKCSIELVVFADGAGRFADRLGVRAFAGAPQIEDLSAASDVDGVTLEDAMAGADLNVALIETAARSGEAIRAFVDLHVDDTGALSREGNAVGIVEQVTGESVRRVRLTATGGHTGTQSPDALAGMCEIGATLSSIMRIVGSEASRMTMGEVDVAANRGPGVSKEVAFSLYLSDPDERTMQSLGAAFIALVERVANARGLDMAIEEKVWEQPKALDGEIAGIVEAEAQRLDLTATRMVVAGRKAQIMQARGPSGLIVFTPADGDPGAGKVNWDALERVANLHLATLVRLAETGTSLAAPTPLSPVPADEEAMHAEMAEAAEEPQTVTEPEPEPVAFSAASIAAAQEAMVAEFGEAGSDDTSSEETGEEDASVEDPADDAIFDAQESELEAALDSELAEELAAEPDEDPGEEEALPVPSVAHQQDVELERAETVALADEPTSSVIDAPETFETAEAPSDPAVDMGSKETDQPEADGAVVQDVDIPRSSDDDTAPRKNDEDTEEDIDFDFELDDFMLDDNERREDK</sequence>
<dbReference type="GO" id="GO:0016813">
    <property type="term" value="F:hydrolase activity, acting on carbon-nitrogen (but not peptide) bonds, in linear amidines"/>
    <property type="evidence" value="ECO:0007669"/>
    <property type="project" value="InterPro"/>
</dbReference>
<feature type="compositionally biased region" description="Basic and acidic residues" evidence="3">
    <location>
        <begin position="598"/>
        <end position="613"/>
    </location>
</feature>
<evidence type="ECO:0000313" key="5">
    <source>
        <dbReference type="Proteomes" id="UP000320314"/>
    </source>
</evidence>
<protein>
    <recommendedName>
        <fullName evidence="6">Zn-dependent hydrolase</fullName>
    </recommendedName>
</protein>
<comment type="caution">
    <text evidence="4">The sequence shown here is derived from an EMBL/GenBank/DDBJ whole genome shotgun (WGS) entry which is preliminary data.</text>
</comment>
<keyword evidence="2" id="KW-0378">Hydrolase</keyword>
<evidence type="ECO:0008006" key="6">
    <source>
        <dbReference type="Google" id="ProtNLM"/>
    </source>
</evidence>
<proteinExistence type="inferred from homology"/>
<gene>
    <name evidence="4" type="ORF">FJU11_03400</name>
</gene>
<dbReference type="RefSeq" id="WP_141165619.1">
    <property type="nucleotide sequence ID" value="NZ_VHLH01000004.1"/>
</dbReference>
<evidence type="ECO:0000256" key="1">
    <source>
        <dbReference type="ARBA" id="ARBA00006153"/>
    </source>
</evidence>
<reference evidence="4 5" key="1">
    <citation type="submission" date="2019-06" db="EMBL/GenBank/DDBJ databases">
        <authorList>
            <person name="Li M."/>
        </authorList>
    </citation>
    <scope>NUCLEOTIDE SEQUENCE [LARGE SCALE GENOMIC DNA]</scope>
    <source>
        <strain evidence="4 5">BGMRC6574</strain>
    </source>
</reference>
<feature type="compositionally biased region" description="Acidic residues" evidence="3">
    <location>
        <begin position="472"/>
        <end position="529"/>
    </location>
</feature>
<dbReference type="PANTHER" id="PTHR32494">
    <property type="entry name" value="ALLANTOATE DEIMINASE-RELATED"/>
    <property type="match status" value="1"/>
</dbReference>
<dbReference type="PANTHER" id="PTHR32494:SF5">
    <property type="entry name" value="ALLANTOATE AMIDOHYDROLASE"/>
    <property type="match status" value="1"/>
</dbReference>
<dbReference type="InterPro" id="IPR036264">
    <property type="entry name" value="Bact_exopeptidase_dim_dom"/>
</dbReference>
<comment type="similarity">
    <text evidence="1">Belongs to the peptidase M20 family.</text>
</comment>
<evidence type="ECO:0000256" key="2">
    <source>
        <dbReference type="ARBA" id="ARBA00022801"/>
    </source>
</evidence>
<evidence type="ECO:0000313" key="4">
    <source>
        <dbReference type="EMBL" id="TPW31257.1"/>
    </source>
</evidence>